<sequence>MKNSKVYDISGSPGFGSPTIDILRNGRRERAAQFGLNDENEESFECNQSFPKVFAHQNKNKHPNNFSPDLNRYKGCDLNSVSFLKNNLIKNLNTSRRATQNAFNDTGVSFMNASYLSTTADKSWFLYNQFLNTNSLIPSNIIPEKIITVNNPNKALLVINGRTTEILTANNISCDLFGFTEEKLIGMYLKNLLDLNDESDCEKNQEILMESDRLDQNGRVVLCSGKIFDAVTNNNCHKNEDADLDAEADKRPKIPISMFMQKLTDESEPKCLCVMEPIQRIVGSFSINVKGRIKHYNSNFSYIFGFTNLQGNNHPEGPSSLSAMSASSVLNGKEITELIPSMKIPMSSILKEHRKQPLTGRSLQGENIPMTIKLSFKMIKINKSIVIIVDNSDPVRIKKNFSLFEVLFNCSVNVYTNISGLITVRASDFKINSYNSTFSRFLFGYDEKELLEKNTTKIKNDTSLIRINNFWNT</sequence>
<gene>
    <name evidence="2" type="ORF">BpHYR1_037622</name>
</gene>
<feature type="domain" description="PAS" evidence="1">
    <location>
        <begin position="162"/>
        <end position="275"/>
    </location>
</feature>
<keyword evidence="3" id="KW-1185">Reference proteome</keyword>
<protein>
    <submittedName>
        <fullName evidence="2">PAS domain-containing serine threonine-kinase</fullName>
    </submittedName>
</protein>
<organism evidence="2 3">
    <name type="scientific">Brachionus plicatilis</name>
    <name type="common">Marine rotifer</name>
    <name type="synonym">Brachionus muelleri</name>
    <dbReference type="NCBI Taxonomy" id="10195"/>
    <lineage>
        <taxon>Eukaryota</taxon>
        <taxon>Metazoa</taxon>
        <taxon>Spiralia</taxon>
        <taxon>Gnathifera</taxon>
        <taxon>Rotifera</taxon>
        <taxon>Eurotatoria</taxon>
        <taxon>Monogononta</taxon>
        <taxon>Pseudotrocha</taxon>
        <taxon>Ploima</taxon>
        <taxon>Brachionidae</taxon>
        <taxon>Brachionus</taxon>
    </lineage>
</organism>
<evidence type="ECO:0000313" key="3">
    <source>
        <dbReference type="Proteomes" id="UP000276133"/>
    </source>
</evidence>
<name>A0A3M7P5B5_BRAPC</name>
<dbReference type="Gene3D" id="3.30.450.20">
    <property type="entry name" value="PAS domain"/>
    <property type="match status" value="1"/>
</dbReference>
<dbReference type="STRING" id="10195.A0A3M7P5B5"/>
<evidence type="ECO:0000259" key="1">
    <source>
        <dbReference type="Pfam" id="PF13426"/>
    </source>
</evidence>
<comment type="caution">
    <text evidence="2">The sequence shown here is derived from an EMBL/GenBank/DDBJ whole genome shotgun (WGS) entry which is preliminary data.</text>
</comment>
<accession>A0A3M7P5B5</accession>
<proteinExistence type="predicted"/>
<keyword evidence="2" id="KW-0808">Transferase</keyword>
<dbReference type="Pfam" id="PF13426">
    <property type="entry name" value="PAS_9"/>
    <property type="match status" value="1"/>
</dbReference>
<keyword evidence="2" id="KW-0418">Kinase</keyword>
<dbReference type="InterPro" id="IPR000014">
    <property type="entry name" value="PAS"/>
</dbReference>
<dbReference type="SUPFAM" id="SSF55785">
    <property type="entry name" value="PYP-like sensor domain (PAS domain)"/>
    <property type="match status" value="1"/>
</dbReference>
<dbReference type="OrthoDB" id="10252171at2759"/>
<dbReference type="Proteomes" id="UP000276133">
    <property type="component" value="Unassembled WGS sequence"/>
</dbReference>
<dbReference type="GO" id="GO:0016301">
    <property type="term" value="F:kinase activity"/>
    <property type="evidence" value="ECO:0007669"/>
    <property type="project" value="UniProtKB-KW"/>
</dbReference>
<dbReference type="InterPro" id="IPR035965">
    <property type="entry name" value="PAS-like_dom_sf"/>
</dbReference>
<dbReference type="AlphaFoldDB" id="A0A3M7P5B5"/>
<dbReference type="EMBL" id="REGN01013200">
    <property type="protein sequence ID" value="RMZ94242.1"/>
    <property type="molecule type" value="Genomic_DNA"/>
</dbReference>
<evidence type="ECO:0000313" key="2">
    <source>
        <dbReference type="EMBL" id="RMZ94242.1"/>
    </source>
</evidence>
<reference evidence="2 3" key="1">
    <citation type="journal article" date="2018" name="Sci. Rep.">
        <title>Genomic signatures of local adaptation to the degree of environmental predictability in rotifers.</title>
        <authorList>
            <person name="Franch-Gras L."/>
            <person name="Hahn C."/>
            <person name="Garcia-Roger E.M."/>
            <person name="Carmona M.J."/>
            <person name="Serra M."/>
            <person name="Gomez A."/>
        </authorList>
    </citation>
    <scope>NUCLEOTIDE SEQUENCE [LARGE SCALE GENOMIC DNA]</scope>
    <source>
        <strain evidence="2">HYR1</strain>
    </source>
</reference>